<dbReference type="AlphaFoldDB" id="A0AAD7M207"/>
<dbReference type="Proteomes" id="UP001163823">
    <property type="component" value="Chromosome 5"/>
</dbReference>
<evidence type="ECO:0000313" key="2">
    <source>
        <dbReference type="Proteomes" id="UP001163823"/>
    </source>
</evidence>
<organism evidence="1 2">
    <name type="scientific">Quillaja saponaria</name>
    <name type="common">Soap bark tree</name>
    <dbReference type="NCBI Taxonomy" id="32244"/>
    <lineage>
        <taxon>Eukaryota</taxon>
        <taxon>Viridiplantae</taxon>
        <taxon>Streptophyta</taxon>
        <taxon>Embryophyta</taxon>
        <taxon>Tracheophyta</taxon>
        <taxon>Spermatophyta</taxon>
        <taxon>Magnoliopsida</taxon>
        <taxon>eudicotyledons</taxon>
        <taxon>Gunneridae</taxon>
        <taxon>Pentapetalae</taxon>
        <taxon>rosids</taxon>
        <taxon>fabids</taxon>
        <taxon>Fabales</taxon>
        <taxon>Quillajaceae</taxon>
        <taxon>Quillaja</taxon>
    </lineage>
</organism>
<dbReference type="EMBL" id="JARAOO010000005">
    <property type="protein sequence ID" value="KAJ7968480.1"/>
    <property type="molecule type" value="Genomic_DNA"/>
</dbReference>
<dbReference type="KEGG" id="qsa:O6P43_012579"/>
<evidence type="ECO:0000313" key="1">
    <source>
        <dbReference type="EMBL" id="KAJ7968480.1"/>
    </source>
</evidence>
<reference evidence="1" key="1">
    <citation type="journal article" date="2023" name="Science">
        <title>Elucidation of the pathway for biosynthesis of saponin adjuvants from the soapbark tree.</title>
        <authorList>
            <person name="Reed J."/>
            <person name="Orme A."/>
            <person name="El-Demerdash A."/>
            <person name="Owen C."/>
            <person name="Martin L.B.B."/>
            <person name="Misra R.C."/>
            <person name="Kikuchi S."/>
            <person name="Rejzek M."/>
            <person name="Martin A.C."/>
            <person name="Harkess A."/>
            <person name="Leebens-Mack J."/>
            <person name="Louveau T."/>
            <person name="Stephenson M.J."/>
            <person name="Osbourn A."/>
        </authorList>
    </citation>
    <scope>NUCLEOTIDE SEQUENCE</scope>
    <source>
        <strain evidence="1">S10</strain>
    </source>
</reference>
<accession>A0AAD7M207</accession>
<keyword evidence="2" id="KW-1185">Reference proteome</keyword>
<name>A0AAD7M207_QUISA</name>
<comment type="caution">
    <text evidence="1">The sequence shown here is derived from an EMBL/GenBank/DDBJ whole genome shotgun (WGS) entry which is preliminary data.</text>
</comment>
<sequence>MLSKMCDTAGSGDILDALKELGADAIKSVSMYLGVLKVALVKTEAGGKGMCDSSSSNLKFKCEWESLLLLHPCGRHGCYSGSYWSILFINTLKALMLMEGLFLPA</sequence>
<proteinExistence type="predicted"/>
<protein>
    <submittedName>
        <fullName evidence="1">Uncharacterized protein</fullName>
    </submittedName>
</protein>
<gene>
    <name evidence="1" type="ORF">O6P43_012579</name>
</gene>